<feature type="compositionally biased region" description="Low complexity" evidence="1">
    <location>
        <begin position="573"/>
        <end position="593"/>
    </location>
</feature>
<sequence length="967" mass="110256">MILAKKRLYLLHKYSIVITFLLIVHFQRIQNVPVNHSWKNSSSPHAQPALVKGLTSTPKIHVNKEVLRETEVRRGVDIDVHEATKEPDTQEDFIQELEDELNEDLSSSNPMSSSSENFHSESSNSEEEETSEVSSLTTTPCSSCKKVVDENKFLRQEIETLIFSNSTDETGDCVGCKALAMENLVLKEKAGVGSSFTTGNIRPAFPCDDWDGVTRTCYLDRNIGDTVTFVLAFHKRANPEIQWAQEFHLYNSKKKKQYIIDPENPLWNIVIGSRGHEMRISPITEIDIDFNYFSATIINYYAKLHKKRIGKAHPMDTLNFRIRVMPTDLGFVYPGETLMLNMKRISLPSSNMKFKWYLEKDGEYSRLPSNMRLSPTGGVLTVSELRKEQEGILACAVFTNMGFFATKERFLVKEMNHTHNMLLYVPTRPGLNGRRKRSVDSDNYIATSKGDSENSDVVEGIEDDYVTDIHLYHEKRQVNDQQNYAPQNINQQQYFPQNANQQQYPPPQNPNEQQYSPVQNPNEQQYSPVQNPNEQQYSAAQIPGQQQYSPQNLNQQQYSPAQNLNQQQYSPAQNPDQQQYSPPQSPTEQQYSPAQNPEQQQYSPPQNPNEQQYSPAQNTNQQQYSPPQSPNEQQYSPVQNTNQQPYSPPQSINYQQNSPPQTASDQQYSAPQNYQQYSALQNANNQQNSAPPYASGQQYSAPQNANYQQYPVPQSAVLLQPQSVPQYQDENNQMQPQVAQPAENVFNQQNENQNIVQQAPPPVPQNANVQGPQAPLPAENIFNQQNTNPDIAQQAPPPGESPRLVQYPDENLPQKEYNPNQQEKGVGKPKSQELSRYQKPLPGKGKILPKLKEKKEEIILELERKQVISLLQKAQDRLSKMIANCTTDQHCAADASCIQHNPRIAGFCRCSTGFQGNGIFCWEEIKVRNLFSKNQRTENDQRGYLTEETTEEITTEGKFLFKRHTHG</sequence>
<keyword evidence="4" id="KW-1185">Reference proteome</keyword>
<feature type="compositionally biased region" description="Low complexity" evidence="1">
    <location>
        <begin position="672"/>
        <end position="694"/>
    </location>
</feature>
<feature type="compositionally biased region" description="Polar residues" evidence="1">
    <location>
        <begin position="638"/>
        <end position="671"/>
    </location>
</feature>
<protein>
    <recommendedName>
        <fullName evidence="2">EGF-like domain-containing protein</fullName>
    </recommendedName>
</protein>
<feature type="compositionally biased region" description="Low complexity" evidence="1">
    <location>
        <begin position="104"/>
        <end position="123"/>
    </location>
</feature>
<feature type="compositionally biased region" description="Polar residues" evidence="1">
    <location>
        <begin position="695"/>
        <end position="706"/>
    </location>
</feature>
<accession>A0A4Y2J494</accession>
<evidence type="ECO:0000313" key="3">
    <source>
        <dbReference type="EMBL" id="GBM84937.1"/>
    </source>
</evidence>
<evidence type="ECO:0000256" key="1">
    <source>
        <dbReference type="SAM" id="MobiDB-lite"/>
    </source>
</evidence>
<reference evidence="3 4" key="1">
    <citation type="journal article" date="2019" name="Sci. Rep.">
        <title>Orb-weaving spider Araneus ventricosus genome elucidates the spidroin gene catalogue.</title>
        <authorList>
            <person name="Kono N."/>
            <person name="Nakamura H."/>
            <person name="Ohtoshi R."/>
            <person name="Moran D.A.P."/>
            <person name="Shinohara A."/>
            <person name="Yoshida Y."/>
            <person name="Fujiwara M."/>
            <person name="Mori M."/>
            <person name="Tomita M."/>
            <person name="Arakawa K."/>
        </authorList>
    </citation>
    <scope>NUCLEOTIDE SEQUENCE [LARGE SCALE GENOMIC DNA]</scope>
</reference>
<dbReference type="PROSITE" id="PS01186">
    <property type="entry name" value="EGF_2"/>
    <property type="match status" value="1"/>
</dbReference>
<feature type="compositionally biased region" description="Low complexity" evidence="1">
    <location>
        <begin position="617"/>
        <end position="637"/>
    </location>
</feature>
<dbReference type="InterPro" id="IPR000742">
    <property type="entry name" value="EGF"/>
</dbReference>
<feature type="region of interest" description="Disordered" evidence="1">
    <location>
        <begin position="499"/>
        <end position="531"/>
    </location>
</feature>
<feature type="region of interest" description="Disordered" evidence="1">
    <location>
        <begin position="99"/>
        <end position="139"/>
    </location>
</feature>
<dbReference type="AlphaFoldDB" id="A0A4Y2J494"/>
<feature type="region of interest" description="Disordered" evidence="1">
    <location>
        <begin position="567"/>
        <end position="706"/>
    </location>
</feature>
<comment type="caution">
    <text evidence="3">The sequence shown here is derived from an EMBL/GenBank/DDBJ whole genome shotgun (WGS) entry which is preliminary data.</text>
</comment>
<proteinExistence type="predicted"/>
<feature type="compositionally biased region" description="Polar residues" evidence="1">
    <location>
        <begin position="781"/>
        <end position="791"/>
    </location>
</feature>
<feature type="compositionally biased region" description="Polar residues" evidence="1">
    <location>
        <begin position="594"/>
        <end position="616"/>
    </location>
</feature>
<evidence type="ECO:0000259" key="2">
    <source>
        <dbReference type="PROSITE" id="PS01186"/>
    </source>
</evidence>
<organism evidence="3 4">
    <name type="scientific">Araneus ventricosus</name>
    <name type="common">Orbweaver spider</name>
    <name type="synonym">Epeira ventricosa</name>
    <dbReference type="NCBI Taxonomy" id="182803"/>
    <lineage>
        <taxon>Eukaryota</taxon>
        <taxon>Metazoa</taxon>
        <taxon>Ecdysozoa</taxon>
        <taxon>Arthropoda</taxon>
        <taxon>Chelicerata</taxon>
        <taxon>Arachnida</taxon>
        <taxon>Araneae</taxon>
        <taxon>Araneomorphae</taxon>
        <taxon>Entelegynae</taxon>
        <taxon>Araneoidea</taxon>
        <taxon>Araneidae</taxon>
        <taxon>Araneus</taxon>
    </lineage>
</organism>
<feature type="region of interest" description="Disordered" evidence="1">
    <location>
        <begin position="756"/>
        <end position="846"/>
    </location>
</feature>
<dbReference type="SUPFAM" id="SSF48726">
    <property type="entry name" value="Immunoglobulin"/>
    <property type="match status" value="1"/>
</dbReference>
<feature type="compositionally biased region" description="Polar residues" evidence="1">
    <location>
        <begin position="516"/>
        <end position="531"/>
    </location>
</feature>
<name>A0A4Y2J494_ARAVE</name>
<evidence type="ECO:0000313" key="4">
    <source>
        <dbReference type="Proteomes" id="UP000499080"/>
    </source>
</evidence>
<feature type="region of interest" description="Disordered" evidence="1">
    <location>
        <begin position="428"/>
        <end position="456"/>
    </location>
</feature>
<feature type="domain" description="EGF-like" evidence="2">
    <location>
        <begin position="908"/>
        <end position="921"/>
    </location>
</feature>
<dbReference type="InterPro" id="IPR036179">
    <property type="entry name" value="Ig-like_dom_sf"/>
</dbReference>
<dbReference type="Proteomes" id="UP000499080">
    <property type="component" value="Unassembled WGS sequence"/>
</dbReference>
<dbReference type="EMBL" id="BGPR01003198">
    <property type="protein sequence ID" value="GBM84937.1"/>
    <property type="molecule type" value="Genomic_DNA"/>
</dbReference>
<dbReference type="OrthoDB" id="6436952at2759"/>
<gene>
    <name evidence="3" type="ORF">AVEN_168244_1</name>
</gene>
<dbReference type="Gene3D" id="2.10.25.10">
    <property type="entry name" value="Laminin"/>
    <property type="match status" value="1"/>
</dbReference>